<gene>
    <name evidence="3" type="ORF">PCYB_001780</name>
</gene>
<dbReference type="KEGG" id="pcy:PCYB_001780"/>
<keyword evidence="1" id="KW-0472">Membrane</keyword>
<keyword evidence="4" id="KW-1185">Reference proteome</keyword>
<dbReference type="AlphaFoldDB" id="K6V2E7"/>
<evidence type="ECO:0008006" key="5">
    <source>
        <dbReference type="Google" id="ProtNLM"/>
    </source>
</evidence>
<reference evidence="3 4" key="1">
    <citation type="journal article" date="2012" name="Nat. Genet.">
        <title>Plasmodium cynomolgi genome sequences provide insight into Plasmodium vivax and the monkey malaria clade.</title>
        <authorList>
            <person name="Tachibana S."/>
            <person name="Sullivan S.A."/>
            <person name="Kawai S."/>
            <person name="Nakamura S."/>
            <person name="Kim H.R."/>
            <person name="Goto N."/>
            <person name="Arisue N."/>
            <person name="Palacpac N.M.Q."/>
            <person name="Honma H."/>
            <person name="Yagi M."/>
            <person name="Tougan T."/>
            <person name="Katakai Y."/>
            <person name="Kaneko O."/>
            <person name="Mita T."/>
            <person name="Kita K."/>
            <person name="Yasutomi Y."/>
            <person name="Sutton P.L."/>
            <person name="Shakhbatyan R."/>
            <person name="Horii T."/>
            <person name="Yasunaga T."/>
            <person name="Barnwell J.W."/>
            <person name="Escalante A.A."/>
            <person name="Carlton J.M."/>
            <person name="Tanabe K."/>
        </authorList>
    </citation>
    <scope>NUCLEOTIDE SEQUENCE [LARGE SCALE GENOMIC DNA]</scope>
    <source>
        <strain evidence="3 4">B</strain>
    </source>
</reference>
<feature type="chain" id="PRO_5013243481" description="CYIR protein" evidence="2">
    <location>
        <begin position="16"/>
        <end position="205"/>
    </location>
</feature>
<evidence type="ECO:0000256" key="2">
    <source>
        <dbReference type="SAM" id="SignalP"/>
    </source>
</evidence>
<dbReference type="EMBL" id="DF157148">
    <property type="protein sequence ID" value="GAB69430.1"/>
    <property type="molecule type" value="Genomic_DNA"/>
</dbReference>
<dbReference type="VEuPathDB" id="PlasmoDB:PCYB_001780"/>
<dbReference type="OrthoDB" id="389495at2759"/>
<sequence length="205" mass="23842">MISLAKLSIFSFVLWSWKYPNYVTELGTSWINGTSQNDTLGVRISRSLRGETYMATAQQNKISGNTNEVIRKSNEVAKMSGRLDSRVQSRRPPNMKNTEHREKIGIKCKGLSKRVAYSRHKKKSLLFLVLTFSIFFPLALACLGLIVVDVYYDCYAQWNIWKGIVPAFIVLVYLWVFMGYYHPVKWFNTYKKNIKIQNIHKKSQK</sequence>
<organism evidence="3 4">
    <name type="scientific">Plasmodium cynomolgi (strain B)</name>
    <dbReference type="NCBI Taxonomy" id="1120755"/>
    <lineage>
        <taxon>Eukaryota</taxon>
        <taxon>Sar</taxon>
        <taxon>Alveolata</taxon>
        <taxon>Apicomplexa</taxon>
        <taxon>Aconoidasida</taxon>
        <taxon>Haemosporida</taxon>
        <taxon>Plasmodiidae</taxon>
        <taxon>Plasmodium</taxon>
        <taxon>Plasmodium (Plasmodium)</taxon>
    </lineage>
</organism>
<feature type="signal peptide" evidence="2">
    <location>
        <begin position="1"/>
        <end position="15"/>
    </location>
</feature>
<feature type="transmembrane region" description="Helical" evidence="1">
    <location>
        <begin position="125"/>
        <end position="148"/>
    </location>
</feature>
<accession>K6V2E7</accession>
<dbReference type="Proteomes" id="UP000006319">
    <property type="component" value="Unassembled WGS sequence"/>
</dbReference>
<name>K6V2E7_PLACD</name>
<keyword evidence="1" id="KW-1133">Transmembrane helix</keyword>
<keyword evidence="1" id="KW-0812">Transmembrane</keyword>
<evidence type="ECO:0000313" key="3">
    <source>
        <dbReference type="EMBL" id="GAB69430.1"/>
    </source>
</evidence>
<dbReference type="GeneID" id="14695971"/>
<keyword evidence="2" id="KW-0732">Signal</keyword>
<dbReference type="RefSeq" id="XP_004227648.1">
    <property type="nucleotide sequence ID" value="XM_004227600.1"/>
</dbReference>
<dbReference type="PhylomeDB" id="K6V2E7"/>
<feature type="transmembrane region" description="Helical" evidence="1">
    <location>
        <begin position="160"/>
        <end position="181"/>
    </location>
</feature>
<proteinExistence type="predicted"/>
<evidence type="ECO:0000256" key="1">
    <source>
        <dbReference type="SAM" id="Phobius"/>
    </source>
</evidence>
<evidence type="ECO:0000313" key="4">
    <source>
        <dbReference type="Proteomes" id="UP000006319"/>
    </source>
</evidence>
<protein>
    <recommendedName>
        <fullName evidence="5">CYIR protein</fullName>
    </recommendedName>
</protein>